<accession>A0A2K5P3H1</accession>
<proteinExistence type="predicted"/>
<dbReference type="GeneTree" id="ENSGT00390000007848"/>
<reference evidence="2" key="2">
    <citation type="submission" date="2025-09" db="UniProtKB">
        <authorList>
            <consortium name="Ensembl"/>
        </authorList>
    </citation>
    <scope>IDENTIFICATION</scope>
</reference>
<feature type="compositionally biased region" description="Low complexity" evidence="1">
    <location>
        <begin position="57"/>
        <end position="71"/>
    </location>
</feature>
<evidence type="ECO:0000313" key="2">
    <source>
        <dbReference type="Ensembl" id="ENSCATP00000044264.1"/>
    </source>
</evidence>
<name>A0A2K5P3H1_CERAT</name>
<dbReference type="Bgee" id="ENSCATG00000044622">
    <property type="expression patterns" value="Expressed in bone marrow and 12 other cell types or tissues"/>
</dbReference>
<gene>
    <name evidence="2" type="primary">TMEM120B</name>
</gene>
<evidence type="ECO:0000256" key="1">
    <source>
        <dbReference type="SAM" id="MobiDB-lite"/>
    </source>
</evidence>
<keyword evidence="3" id="KW-1185">Reference proteome</keyword>
<evidence type="ECO:0000313" key="3">
    <source>
        <dbReference type="Proteomes" id="UP000233060"/>
    </source>
</evidence>
<dbReference type="Proteomes" id="UP000233060">
    <property type="component" value="Unassembled WGS sequence"/>
</dbReference>
<dbReference type="AlphaFoldDB" id="A0A2K5P3H1"/>
<feature type="region of interest" description="Disordered" evidence="1">
    <location>
        <begin position="1"/>
        <end position="92"/>
    </location>
</feature>
<organism evidence="2 3">
    <name type="scientific">Cercocebus atys</name>
    <name type="common">Sooty mangabey</name>
    <name type="synonym">Cercocebus torquatus atys</name>
    <dbReference type="NCBI Taxonomy" id="9531"/>
    <lineage>
        <taxon>Eukaryota</taxon>
        <taxon>Metazoa</taxon>
        <taxon>Chordata</taxon>
        <taxon>Craniata</taxon>
        <taxon>Vertebrata</taxon>
        <taxon>Euteleostomi</taxon>
        <taxon>Mammalia</taxon>
        <taxon>Eutheria</taxon>
        <taxon>Euarchontoglires</taxon>
        <taxon>Primates</taxon>
        <taxon>Haplorrhini</taxon>
        <taxon>Catarrhini</taxon>
        <taxon>Cercopithecidae</taxon>
        <taxon>Cercopithecinae</taxon>
        <taxon>Cercocebus</taxon>
    </lineage>
</organism>
<dbReference type="Ensembl" id="ENSCATT00000068705.1">
    <property type="protein sequence ID" value="ENSCATP00000044264.1"/>
    <property type="gene ID" value="ENSCATG00000044622.1"/>
</dbReference>
<protein>
    <submittedName>
        <fullName evidence="2">Transmembrane protein 120B</fullName>
    </submittedName>
</protein>
<sequence>MQRMAGVRAGAHLPHPLPWQLPDHAQSRACQAPEEQRQGKAAVSLRLLCPQPRLQTAGGSRPSSQSPSQARGVAGRGPRPWSPNGPQRTRGM</sequence>
<reference evidence="2" key="1">
    <citation type="submission" date="2025-08" db="UniProtKB">
        <authorList>
            <consortium name="Ensembl"/>
        </authorList>
    </citation>
    <scope>IDENTIFICATION</scope>
</reference>